<reference evidence="2" key="1">
    <citation type="journal article" date="2016" name="Ticks Tick Borne Dis.">
        <title>De novo assembly and annotation of the salivary gland transcriptome of Rhipicephalus appendiculatus male and female ticks during blood feeding.</title>
        <authorList>
            <person name="de Castro M.H."/>
            <person name="de Klerk D."/>
            <person name="Pienaar R."/>
            <person name="Latif A.A."/>
            <person name="Rees D.J."/>
            <person name="Mans B.J."/>
        </authorList>
    </citation>
    <scope>NUCLEOTIDE SEQUENCE</scope>
    <source>
        <tissue evidence="2">Salivary glands</tissue>
    </source>
</reference>
<name>A0A131Z5V3_RHIAP</name>
<keyword evidence="1" id="KW-0732">Signal</keyword>
<proteinExistence type="predicted"/>
<sequence length="113" mass="12881">MVNGPSVVALFLVFTVLVNDSLARRFPPSLFRSLRSKVEFVNGECRFGISSTDRGYVTLKDGRCFEASCSPGSKKLRLRLEELCPPYHDSDKYCWLQEDVFVGECCRQPELCY</sequence>
<evidence type="ECO:0000256" key="1">
    <source>
        <dbReference type="SAM" id="SignalP"/>
    </source>
</evidence>
<dbReference type="AlphaFoldDB" id="A0A131Z5V3"/>
<evidence type="ECO:0000313" key="2">
    <source>
        <dbReference type="EMBL" id="JAP86145.1"/>
    </source>
</evidence>
<dbReference type="EMBL" id="GEDV01002412">
    <property type="protein sequence ID" value="JAP86145.1"/>
    <property type="molecule type" value="Transcribed_RNA"/>
</dbReference>
<organism evidence="2">
    <name type="scientific">Rhipicephalus appendiculatus</name>
    <name type="common">Brown ear tick</name>
    <dbReference type="NCBI Taxonomy" id="34631"/>
    <lineage>
        <taxon>Eukaryota</taxon>
        <taxon>Metazoa</taxon>
        <taxon>Ecdysozoa</taxon>
        <taxon>Arthropoda</taxon>
        <taxon>Chelicerata</taxon>
        <taxon>Arachnida</taxon>
        <taxon>Acari</taxon>
        <taxon>Parasitiformes</taxon>
        <taxon>Ixodida</taxon>
        <taxon>Ixodoidea</taxon>
        <taxon>Ixodidae</taxon>
        <taxon>Rhipicephalinae</taxon>
        <taxon>Rhipicephalus</taxon>
        <taxon>Rhipicephalus</taxon>
    </lineage>
</organism>
<accession>A0A131Z5V3</accession>
<protein>
    <submittedName>
        <fullName evidence="2">8.9 kDa family member</fullName>
    </submittedName>
</protein>
<feature type="signal peptide" evidence="1">
    <location>
        <begin position="1"/>
        <end position="23"/>
    </location>
</feature>
<feature type="chain" id="PRO_5007286883" evidence="1">
    <location>
        <begin position="24"/>
        <end position="113"/>
    </location>
</feature>